<feature type="signal peptide" evidence="2">
    <location>
        <begin position="1"/>
        <end position="21"/>
    </location>
</feature>
<organism evidence="3 4">
    <name type="scientific">Alkalibacterium gilvum</name>
    <dbReference type="NCBI Taxonomy" id="1130080"/>
    <lineage>
        <taxon>Bacteria</taxon>
        <taxon>Bacillati</taxon>
        <taxon>Bacillota</taxon>
        <taxon>Bacilli</taxon>
        <taxon>Lactobacillales</taxon>
        <taxon>Carnobacteriaceae</taxon>
        <taxon>Alkalibacterium</taxon>
    </lineage>
</organism>
<protein>
    <submittedName>
        <fullName evidence="3">Uncharacterized protein</fullName>
    </submittedName>
</protein>
<feature type="chain" id="PRO_5038618719" evidence="2">
    <location>
        <begin position="22"/>
        <end position="763"/>
    </location>
</feature>
<feature type="region of interest" description="Disordered" evidence="1">
    <location>
        <begin position="31"/>
        <end position="52"/>
    </location>
</feature>
<evidence type="ECO:0000313" key="4">
    <source>
        <dbReference type="Proteomes" id="UP000198564"/>
    </source>
</evidence>
<dbReference type="AlphaFoldDB" id="A0A1H6RM89"/>
<dbReference type="EMBL" id="FNYW01000002">
    <property type="protein sequence ID" value="SEI53657.1"/>
    <property type="molecule type" value="Genomic_DNA"/>
</dbReference>
<dbReference type="Pfam" id="PF18952">
    <property type="entry name" value="DUF5696"/>
    <property type="match status" value="1"/>
</dbReference>
<accession>A0A1H6RM89</accession>
<reference evidence="4" key="1">
    <citation type="submission" date="2016-10" db="EMBL/GenBank/DDBJ databases">
        <authorList>
            <person name="Varghese N."/>
            <person name="Submissions S."/>
        </authorList>
    </citation>
    <scope>NUCLEOTIDE SEQUENCE [LARGE SCALE GENOMIC DNA]</scope>
    <source>
        <strain evidence="4">DSM 25751</strain>
    </source>
</reference>
<dbReference type="InterPro" id="IPR043751">
    <property type="entry name" value="DUF5696"/>
</dbReference>
<proteinExistence type="predicted"/>
<gene>
    <name evidence="3" type="ORF">SAMN04488113_102140</name>
</gene>
<evidence type="ECO:0000256" key="1">
    <source>
        <dbReference type="SAM" id="MobiDB-lite"/>
    </source>
</evidence>
<evidence type="ECO:0000313" key="3">
    <source>
        <dbReference type="EMBL" id="SEI53657.1"/>
    </source>
</evidence>
<sequence length="763" mass="86986">MYKKLTMLFVCVGMLSSVTLAAYANENVKEDASTKETETIQTNTDEQTENLDKITEEGTLETPYDMSEVESPNPSLDNFELIAENEATALYLENDTLAFKVLNKETNYIWSSTIDNIEEENLNDTWQSFARSAVSITSVNGNNKEQTEYILDEKTQVDVTKTDKGFSAVITFPSSIQVTLKVEIENSSFSVVIPEESIKETDEARLKNLSLYPFLGATKQQEISGYQFIPDGSGALLRFDDDTARMDYPYRARFYGEDSGIVKSKALTDEEAAHNLSLPVYGYVHGVNQNGLFTIVESGAPYSEIVAQKAGLSTEFNWLTTEYIFRSEYRQPTSRSGAQAIDSIQDKRNQFDIKLHFELLKEDSASYVGMAKMYQKYLLEHNILKEDKKETPPVRLEFLGGEKEEGLFWDSYITMTPIMDVYDHVQSLKEKGLSEAMLVYRGWYDGGATGSLPSKFPIDSHLGKKDEVIEVKDQLGQLGFDLHFQTDYTRAYHRPTKIENNEFIEQINANTLMFNQEEGTPYSYLLPQGAHDLLEKDKDEYEKYGMTNLALKNTPQALFSSYNKGNRHSRDENMLETIELIEDMKKNTADDLALYEPNSYLWQLMDSYLDIPMDNSNYIYMTDNVPFIQIVLKGYVDYYAPFSNFVPNQNEHLLKMVEYGAYPSFYLTTEDPYKLIETESNNLYTSEFENWEASVLNQYKEIKKVAEATEKATIVNREIVEEGLIKVTYSNDTVIQVNYQEEAAETAHGTVDGKSFTITKGGV</sequence>
<evidence type="ECO:0000256" key="2">
    <source>
        <dbReference type="SAM" id="SignalP"/>
    </source>
</evidence>
<keyword evidence="4" id="KW-1185">Reference proteome</keyword>
<dbReference type="OrthoDB" id="9793135at2"/>
<name>A0A1H6RM89_9LACT</name>
<keyword evidence="2" id="KW-0732">Signal</keyword>
<dbReference type="Proteomes" id="UP000198564">
    <property type="component" value="Unassembled WGS sequence"/>
</dbReference>
<dbReference type="RefSeq" id="WP_091632428.1">
    <property type="nucleotide sequence ID" value="NZ_FNYW01000002.1"/>
</dbReference>
<dbReference type="STRING" id="1130080.SAMN04488113_102140"/>